<comment type="caution">
    <text evidence="8">The sequence shown here is derived from an EMBL/GenBank/DDBJ whole genome shotgun (WGS) entry which is preliminary data.</text>
</comment>
<dbReference type="EMBL" id="WOAD01000006">
    <property type="protein sequence ID" value="MUI35286.1"/>
    <property type="molecule type" value="Genomic_DNA"/>
</dbReference>
<evidence type="ECO:0000256" key="1">
    <source>
        <dbReference type="ARBA" id="ARBA00004141"/>
    </source>
</evidence>
<evidence type="ECO:0000256" key="4">
    <source>
        <dbReference type="ARBA" id="ARBA00022748"/>
    </source>
</evidence>
<dbReference type="PANTHER" id="PTHR31272:SF9">
    <property type="entry name" value="BLL1027 PROTEIN"/>
    <property type="match status" value="1"/>
</dbReference>
<reference evidence="8 9" key="1">
    <citation type="submission" date="2019-11" db="EMBL/GenBank/DDBJ databases">
        <title>Genomes of ocular Pseudomonas aeruginosa isolates.</title>
        <authorList>
            <person name="Khan M."/>
            <person name="Rice S.A."/>
            <person name="Willcox M.D.P."/>
            <person name="Stapleton F."/>
        </authorList>
    </citation>
    <scope>NUCLEOTIDE SEQUENCE [LARGE SCALE GENOMIC DNA]</scope>
    <source>
        <strain evidence="8 9">PA221</strain>
    </source>
</reference>
<dbReference type="GO" id="GO:0016020">
    <property type="term" value="C:membrane"/>
    <property type="evidence" value="ECO:0007669"/>
    <property type="project" value="UniProtKB-SubCell"/>
</dbReference>
<comment type="similarity">
    <text evidence="2">Belongs to the DsbD family.</text>
</comment>
<evidence type="ECO:0000256" key="2">
    <source>
        <dbReference type="ARBA" id="ARBA00006143"/>
    </source>
</evidence>
<accession>A0A844NI83</accession>
<evidence type="ECO:0000256" key="3">
    <source>
        <dbReference type="ARBA" id="ARBA00022692"/>
    </source>
</evidence>
<dbReference type="Proteomes" id="UP000433532">
    <property type="component" value="Unassembled WGS sequence"/>
</dbReference>
<protein>
    <submittedName>
        <fullName evidence="8">Cytochrome c biogenesis protein CcdA</fullName>
    </submittedName>
</protein>
<evidence type="ECO:0000313" key="8">
    <source>
        <dbReference type="EMBL" id="MUI35286.1"/>
    </source>
</evidence>
<evidence type="ECO:0000256" key="5">
    <source>
        <dbReference type="ARBA" id="ARBA00022989"/>
    </source>
</evidence>
<proteinExistence type="inferred from homology"/>
<name>A0A844NI83_PSEAI</name>
<dbReference type="GO" id="GO:0017004">
    <property type="term" value="P:cytochrome complex assembly"/>
    <property type="evidence" value="ECO:0007669"/>
    <property type="project" value="UniProtKB-KW"/>
</dbReference>
<dbReference type="GeneID" id="72419568"/>
<keyword evidence="6" id="KW-0472">Membrane</keyword>
<keyword evidence="3" id="KW-0812">Transmembrane</keyword>
<gene>
    <name evidence="8" type="ORF">GNQ48_09730</name>
</gene>
<evidence type="ECO:0000259" key="7">
    <source>
        <dbReference type="Pfam" id="PF02683"/>
    </source>
</evidence>
<dbReference type="RefSeq" id="WP_023912021.1">
    <property type="nucleotide sequence ID" value="NZ_BIFN01000025.1"/>
</dbReference>
<keyword evidence="5" id="KW-1133">Transmembrane helix</keyword>
<dbReference type="Pfam" id="PF02683">
    <property type="entry name" value="DsbD_TM"/>
    <property type="match status" value="1"/>
</dbReference>
<comment type="subcellular location">
    <subcellularLocation>
        <location evidence="1">Membrane</location>
        <topology evidence="1">Multi-pass membrane protein</topology>
    </subcellularLocation>
</comment>
<dbReference type="InterPro" id="IPR051790">
    <property type="entry name" value="Cytochrome_c-biogenesis_DsbD"/>
</dbReference>
<evidence type="ECO:0000313" key="9">
    <source>
        <dbReference type="Proteomes" id="UP000433532"/>
    </source>
</evidence>
<dbReference type="InterPro" id="IPR003834">
    <property type="entry name" value="Cyt_c_assmbl_TM_dom"/>
</dbReference>
<sequence length="242" mass="24298">MTLGLGSYGLGLLAGVLSTLSPCVLPIVPVLIGSAVNAHRHAPLALAGGLALSYAIVGTALAWAGASLGIDTTIFRGVGAVVLGMLGVVLMSSALQQRFASLTAGIGNAGNNLLARVQLDGLTGQFVVGLVLGLVWSPCVGPTLGAAIVLASQGTNLAQAGSMMAVFGVGAALPLVVLAYVSRSAIGRTRSKLLQAGKAGKVLLGAIMVALAILILTGADKPMEAWLVEHSPAWLTQLTTRF</sequence>
<evidence type="ECO:0000256" key="6">
    <source>
        <dbReference type="ARBA" id="ARBA00023136"/>
    </source>
</evidence>
<organism evidence="8 9">
    <name type="scientific">Pseudomonas aeruginosa</name>
    <dbReference type="NCBI Taxonomy" id="287"/>
    <lineage>
        <taxon>Bacteria</taxon>
        <taxon>Pseudomonadati</taxon>
        <taxon>Pseudomonadota</taxon>
        <taxon>Gammaproteobacteria</taxon>
        <taxon>Pseudomonadales</taxon>
        <taxon>Pseudomonadaceae</taxon>
        <taxon>Pseudomonas</taxon>
    </lineage>
</organism>
<feature type="domain" description="Cytochrome C biogenesis protein transmembrane" evidence="7">
    <location>
        <begin position="12"/>
        <end position="216"/>
    </location>
</feature>
<dbReference type="AlphaFoldDB" id="A0A844NI83"/>
<keyword evidence="4" id="KW-0201">Cytochrome c-type biogenesis</keyword>
<dbReference type="PANTHER" id="PTHR31272">
    <property type="entry name" value="CYTOCHROME C-TYPE BIOGENESIS PROTEIN HI_1454-RELATED"/>
    <property type="match status" value="1"/>
</dbReference>